<dbReference type="PANTHER" id="PTHR33877:SF2">
    <property type="entry name" value="OS07G0170200 PROTEIN"/>
    <property type="match status" value="1"/>
</dbReference>
<keyword evidence="3" id="KW-0378">Hydrolase</keyword>
<keyword evidence="3" id="KW-0255">Endonuclease</keyword>
<accession>G2G808</accession>
<dbReference type="InterPro" id="IPR002711">
    <property type="entry name" value="HNH"/>
</dbReference>
<keyword evidence="4" id="KW-1185">Reference proteome</keyword>
<feature type="domain" description="HNH" evidence="2">
    <location>
        <begin position="27"/>
        <end position="73"/>
    </location>
</feature>
<dbReference type="Pfam" id="PF01844">
    <property type="entry name" value="HNH"/>
    <property type="match status" value="1"/>
</dbReference>
<gene>
    <name evidence="3" type="ORF">SZN_08109</name>
</gene>
<dbReference type="AlphaFoldDB" id="G2G808"/>
<dbReference type="RefSeq" id="WP_007493169.1">
    <property type="nucleotide sequence ID" value="NZ_AGBF01000016.1"/>
</dbReference>
<dbReference type="InterPro" id="IPR052892">
    <property type="entry name" value="NA-targeting_endonuclease"/>
</dbReference>
<keyword evidence="3" id="KW-0540">Nuclease</keyword>
<evidence type="ECO:0000259" key="2">
    <source>
        <dbReference type="Pfam" id="PF01844"/>
    </source>
</evidence>
<sequence length="182" mass="20663">MSHKHKLNSGRRRVRKEQLARRHEQRCAYCRRPFANLREATLDHVAPYSLWRTWTVTALVLACESCNNAKADRFPLSLALVLLRSVDPSRPTVGLIDWRLLARLAHANKSAYEAVWSPDSIGPRSTPDLRDEPRHTPRHNAVRGARPTCRTIDRRPSIRPDCLRAPHPVRVCAGPTGEAVFA</sequence>
<evidence type="ECO:0000313" key="3">
    <source>
        <dbReference type="EMBL" id="EGX60296.1"/>
    </source>
</evidence>
<dbReference type="EMBL" id="AGBF01000016">
    <property type="protein sequence ID" value="EGX60296.1"/>
    <property type="molecule type" value="Genomic_DNA"/>
</dbReference>
<protein>
    <submittedName>
        <fullName evidence="3">HNH endonuclease</fullName>
    </submittedName>
</protein>
<comment type="caution">
    <text evidence="3">The sequence shown here is derived from an EMBL/GenBank/DDBJ whole genome shotgun (WGS) entry which is preliminary data.</text>
</comment>
<organism evidence="3 4">
    <name type="scientific">Streptomyces zinciresistens K42</name>
    <dbReference type="NCBI Taxonomy" id="700597"/>
    <lineage>
        <taxon>Bacteria</taxon>
        <taxon>Bacillati</taxon>
        <taxon>Actinomycetota</taxon>
        <taxon>Actinomycetes</taxon>
        <taxon>Kitasatosporales</taxon>
        <taxon>Streptomycetaceae</taxon>
        <taxon>Streptomyces</taxon>
    </lineage>
</organism>
<dbReference type="Gene3D" id="1.10.30.50">
    <property type="match status" value="1"/>
</dbReference>
<feature type="region of interest" description="Disordered" evidence="1">
    <location>
        <begin position="123"/>
        <end position="146"/>
    </location>
</feature>
<dbReference type="InterPro" id="IPR003615">
    <property type="entry name" value="HNH_nuc"/>
</dbReference>
<dbReference type="PATRIC" id="fig|700597.3.peg.1584"/>
<dbReference type="CDD" id="cd00085">
    <property type="entry name" value="HNHc"/>
    <property type="match status" value="1"/>
</dbReference>
<dbReference type="Proteomes" id="UP000004217">
    <property type="component" value="Unassembled WGS sequence"/>
</dbReference>
<name>G2G808_9ACTN</name>
<reference evidence="3 4" key="1">
    <citation type="submission" date="2011-08" db="EMBL/GenBank/DDBJ databases">
        <authorList>
            <person name="Lin Y."/>
            <person name="Hao X."/>
            <person name="Johnstone L."/>
            <person name="Miller S.J."/>
            <person name="Wei G."/>
            <person name="Rensing C."/>
        </authorList>
    </citation>
    <scope>NUCLEOTIDE SEQUENCE [LARGE SCALE GENOMIC DNA]</scope>
    <source>
        <strain evidence="3 4">K42</strain>
    </source>
</reference>
<dbReference type="PANTHER" id="PTHR33877">
    <property type="entry name" value="SLL1193 PROTEIN"/>
    <property type="match status" value="1"/>
</dbReference>
<proteinExistence type="predicted"/>
<evidence type="ECO:0000256" key="1">
    <source>
        <dbReference type="SAM" id="MobiDB-lite"/>
    </source>
</evidence>
<evidence type="ECO:0000313" key="4">
    <source>
        <dbReference type="Proteomes" id="UP000004217"/>
    </source>
</evidence>
<dbReference type="GO" id="GO:0004519">
    <property type="term" value="F:endonuclease activity"/>
    <property type="evidence" value="ECO:0007669"/>
    <property type="project" value="UniProtKB-KW"/>
</dbReference>
<dbReference type="OrthoDB" id="9802901at2"/>